<organism evidence="1 2">
    <name type="scientific">Coniosporium tulheliwenetii</name>
    <dbReference type="NCBI Taxonomy" id="3383036"/>
    <lineage>
        <taxon>Eukaryota</taxon>
        <taxon>Fungi</taxon>
        <taxon>Dikarya</taxon>
        <taxon>Ascomycota</taxon>
        <taxon>Pezizomycotina</taxon>
        <taxon>Dothideomycetes</taxon>
        <taxon>Dothideomycetes incertae sedis</taxon>
        <taxon>Coniosporium</taxon>
    </lineage>
</organism>
<sequence>MAPSAIEVYPTESPVTVKQVNQAHWSEPVPFGGQDQWFYIPETKRFDLSRSSARKLVIDADDGVANHRGALIDPDKTVLVIIDMQNYFIHPHCRDHQAGLAAVVPTLKVIERCRREGIQVVFLNWGIDEHDLRVMPAAVQRGFCRNLAQQKGYGWHVGLGAELPDGQGRCLFKETWNADIFEPFKAIMTENDLCFDKARQSGMSHRDEPLHRYLRESGKKTLLFAGVNTDQCVFGTVTDAYNSGFDCFLLSDCTGTMTMIPGAQEVTEYNIATNMGFVTNSQAVLTAESI</sequence>
<keyword evidence="2" id="KW-1185">Reference proteome</keyword>
<dbReference type="Proteomes" id="UP001172680">
    <property type="component" value="Unassembled WGS sequence"/>
</dbReference>
<accession>A0ACC2ZG19</accession>
<dbReference type="EMBL" id="JAPDRP010000006">
    <property type="protein sequence ID" value="KAJ9646577.1"/>
    <property type="molecule type" value="Genomic_DNA"/>
</dbReference>
<reference evidence="1" key="1">
    <citation type="submission" date="2022-10" db="EMBL/GenBank/DDBJ databases">
        <title>Culturing micro-colonial fungi from biological soil crusts in the Mojave desert and describing Neophaeococcomyces mojavensis, and introducing the new genera and species Taxawa tesnikishii.</title>
        <authorList>
            <person name="Kurbessoian T."/>
            <person name="Stajich J.E."/>
        </authorList>
    </citation>
    <scope>NUCLEOTIDE SEQUENCE</scope>
    <source>
        <strain evidence="1">JES_115</strain>
    </source>
</reference>
<comment type="caution">
    <text evidence="1">The sequence shown here is derived from an EMBL/GenBank/DDBJ whole genome shotgun (WGS) entry which is preliminary data.</text>
</comment>
<name>A0ACC2ZG19_9PEZI</name>
<evidence type="ECO:0000313" key="1">
    <source>
        <dbReference type="EMBL" id="KAJ9646577.1"/>
    </source>
</evidence>
<proteinExistence type="predicted"/>
<gene>
    <name evidence="1" type="ORF">H2199_002626</name>
</gene>
<evidence type="ECO:0000313" key="2">
    <source>
        <dbReference type="Proteomes" id="UP001172680"/>
    </source>
</evidence>
<protein>
    <submittedName>
        <fullName evidence="1">Uncharacterized protein</fullName>
    </submittedName>
</protein>